<evidence type="ECO:0000313" key="5">
    <source>
        <dbReference type="Proteomes" id="UP000003639"/>
    </source>
</evidence>
<dbReference type="InterPro" id="IPR005224">
    <property type="entry name" value="SfsA"/>
</dbReference>
<evidence type="ECO:0000313" key="4">
    <source>
        <dbReference type="EMBL" id="EDN02135.1"/>
    </source>
</evidence>
<sequence length="253" mass="27933">MLWYHIPEGSETMHYDHISRGTFLARPNRFIAHVALEGQENTGDFVICHVKNTGRCRELLIPGATIYLEKSGNPARKTAYDLIAVEKGSAEGGSGTLINMDAQAPNQVFAQWARSGAFRSGLTLLQGEKTWGNSRFDFYYEYSENGEIRKGFVEVKGVTLERDGAVYFPDAPTERGVKHLEELMACKAAGYEAAVCFVIQMEKAAFFSPNDLTHPAFGDALRRAQAAGVEILAYTCHVTPDSLTMAEAVEVRL</sequence>
<dbReference type="Pfam" id="PF03749">
    <property type="entry name" value="SfsA"/>
    <property type="match status" value="1"/>
</dbReference>
<dbReference type="PANTHER" id="PTHR30545">
    <property type="entry name" value="SUGAR FERMENTATION STIMULATION PROTEIN A"/>
    <property type="match status" value="1"/>
</dbReference>
<dbReference type="PANTHER" id="PTHR30545:SF2">
    <property type="entry name" value="SUGAR FERMENTATION STIMULATION PROTEIN A"/>
    <property type="match status" value="1"/>
</dbReference>
<evidence type="ECO:0000256" key="1">
    <source>
        <dbReference type="HAMAP-Rule" id="MF_00095"/>
    </source>
</evidence>
<dbReference type="HAMAP" id="MF_00095">
    <property type="entry name" value="SfsA"/>
    <property type="match status" value="1"/>
</dbReference>
<dbReference type="GO" id="GO:0003677">
    <property type="term" value="F:DNA binding"/>
    <property type="evidence" value="ECO:0007669"/>
    <property type="project" value="InterPro"/>
</dbReference>
<comment type="caution">
    <text evidence="4">The sequence shown here is derived from an EMBL/GenBank/DDBJ whole genome shotgun (WGS) entry which is preliminary data.</text>
</comment>
<name>A6NPQ3_9FIRM</name>
<dbReference type="Proteomes" id="UP000003639">
    <property type="component" value="Unassembled WGS sequence"/>
</dbReference>
<dbReference type="EMBL" id="AAXG02000001">
    <property type="protein sequence ID" value="EDN02135.1"/>
    <property type="molecule type" value="Genomic_DNA"/>
</dbReference>
<gene>
    <name evidence="1 4" type="primary">sfsA</name>
    <name evidence="4" type="ORF">BACCAP_00169</name>
</gene>
<dbReference type="InterPro" id="IPR040452">
    <property type="entry name" value="SfsA_C"/>
</dbReference>
<accession>A6NPQ3</accession>
<reference evidence="4 5" key="1">
    <citation type="submission" date="2007-04" db="EMBL/GenBank/DDBJ databases">
        <authorList>
            <person name="Fulton L."/>
            <person name="Clifton S."/>
            <person name="Fulton B."/>
            <person name="Xu J."/>
            <person name="Minx P."/>
            <person name="Pepin K.H."/>
            <person name="Johnson M."/>
            <person name="Thiruvilangam P."/>
            <person name="Bhonagiri V."/>
            <person name="Nash W.E."/>
            <person name="Mardis E.R."/>
            <person name="Wilson R.K."/>
        </authorList>
    </citation>
    <scope>NUCLEOTIDE SEQUENCE [LARGE SCALE GENOMIC DNA]</scope>
    <source>
        <strain evidence="4 5">ATCC 29799</strain>
    </source>
</reference>
<evidence type="ECO:0000259" key="2">
    <source>
        <dbReference type="Pfam" id="PF03749"/>
    </source>
</evidence>
<keyword evidence="5" id="KW-1185">Reference proteome</keyword>
<evidence type="ECO:0000259" key="3">
    <source>
        <dbReference type="Pfam" id="PF17746"/>
    </source>
</evidence>
<dbReference type="STRING" id="411467.BACCAP_00169"/>
<dbReference type="InterPro" id="IPR041465">
    <property type="entry name" value="SfsA_N"/>
</dbReference>
<dbReference type="AlphaFoldDB" id="A6NPQ3"/>
<dbReference type="eggNOG" id="COG1489">
    <property type="taxonomic scope" value="Bacteria"/>
</dbReference>
<dbReference type="Pfam" id="PF17746">
    <property type="entry name" value="SfsA_N"/>
    <property type="match status" value="1"/>
</dbReference>
<dbReference type="CDD" id="cd22359">
    <property type="entry name" value="SfsA-like_bacterial"/>
    <property type="match status" value="1"/>
</dbReference>
<protein>
    <recommendedName>
        <fullName evidence="1">Sugar fermentation stimulation protein homolog</fullName>
    </recommendedName>
</protein>
<proteinExistence type="inferred from homology"/>
<comment type="similarity">
    <text evidence="1">Belongs to the SfsA family.</text>
</comment>
<dbReference type="Gene3D" id="2.40.50.580">
    <property type="match status" value="1"/>
</dbReference>
<feature type="domain" description="Sugar fermentation stimulation protein C-terminal" evidence="2">
    <location>
        <begin position="103"/>
        <end position="241"/>
    </location>
</feature>
<dbReference type="Gene3D" id="3.40.1350.60">
    <property type="match status" value="1"/>
</dbReference>
<organism evidence="4 5">
    <name type="scientific">Pseudoflavonifractor capillosus ATCC 29799</name>
    <dbReference type="NCBI Taxonomy" id="411467"/>
    <lineage>
        <taxon>Bacteria</taxon>
        <taxon>Bacillati</taxon>
        <taxon>Bacillota</taxon>
        <taxon>Clostridia</taxon>
        <taxon>Eubacteriales</taxon>
        <taxon>Oscillospiraceae</taxon>
        <taxon>Pseudoflavonifractor</taxon>
    </lineage>
</organism>
<feature type="domain" description="SfsA N-terminal OB" evidence="3">
    <location>
        <begin position="24"/>
        <end position="89"/>
    </location>
</feature>
<dbReference type="NCBIfam" id="TIGR00230">
    <property type="entry name" value="sfsA"/>
    <property type="match status" value="1"/>
</dbReference>
<reference evidence="4 5" key="2">
    <citation type="submission" date="2007-06" db="EMBL/GenBank/DDBJ databases">
        <title>Draft genome sequence of Pseudoflavonifractor capillosus ATCC 29799.</title>
        <authorList>
            <person name="Sudarsanam P."/>
            <person name="Ley R."/>
            <person name="Guruge J."/>
            <person name="Turnbaugh P.J."/>
            <person name="Mahowald M."/>
            <person name="Liep D."/>
            <person name="Gordon J."/>
        </authorList>
    </citation>
    <scope>NUCLEOTIDE SEQUENCE [LARGE SCALE GENOMIC DNA]</scope>
    <source>
        <strain evidence="4 5">ATCC 29799</strain>
    </source>
</reference>